<dbReference type="Proteomes" id="UP000800200">
    <property type="component" value="Unassembled WGS sequence"/>
</dbReference>
<dbReference type="EMBL" id="ML994620">
    <property type="protein sequence ID" value="KAF2189879.1"/>
    <property type="molecule type" value="Genomic_DNA"/>
</dbReference>
<name>A0A6A6EH31_9PEZI</name>
<evidence type="ECO:0000313" key="2">
    <source>
        <dbReference type="Proteomes" id="UP000800200"/>
    </source>
</evidence>
<evidence type="ECO:0000313" key="1">
    <source>
        <dbReference type="EMBL" id="KAF2189879.1"/>
    </source>
</evidence>
<sequence>MSSTASSNYDYVNGMRTTQDLAPTDVPTYFRQVQAQCSLHLSALLVGSQMLVAIVLHGAEDVPRRISLASLSMPYWHGNLATSETRGDLNVDAPERIIKGLRNWEHAHMNTVSSYSFS</sequence>
<proteinExistence type="predicted"/>
<protein>
    <submittedName>
        <fullName evidence="1">Uncharacterized protein</fullName>
    </submittedName>
</protein>
<reference evidence="1" key="1">
    <citation type="journal article" date="2020" name="Stud. Mycol.">
        <title>101 Dothideomycetes genomes: a test case for predicting lifestyles and emergence of pathogens.</title>
        <authorList>
            <person name="Haridas S."/>
            <person name="Albert R."/>
            <person name="Binder M."/>
            <person name="Bloem J."/>
            <person name="Labutti K."/>
            <person name="Salamov A."/>
            <person name="Andreopoulos B."/>
            <person name="Baker S."/>
            <person name="Barry K."/>
            <person name="Bills G."/>
            <person name="Bluhm B."/>
            <person name="Cannon C."/>
            <person name="Castanera R."/>
            <person name="Culley D."/>
            <person name="Daum C."/>
            <person name="Ezra D."/>
            <person name="Gonzalez J."/>
            <person name="Henrissat B."/>
            <person name="Kuo A."/>
            <person name="Liang C."/>
            <person name="Lipzen A."/>
            <person name="Lutzoni F."/>
            <person name="Magnuson J."/>
            <person name="Mondo S."/>
            <person name="Nolan M."/>
            <person name="Ohm R."/>
            <person name="Pangilinan J."/>
            <person name="Park H.-J."/>
            <person name="Ramirez L."/>
            <person name="Alfaro M."/>
            <person name="Sun H."/>
            <person name="Tritt A."/>
            <person name="Yoshinaga Y."/>
            <person name="Zwiers L.-H."/>
            <person name="Turgeon B."/>
            <person name="Goodwin S."/>
            <person name="Spatafora J."/>
            <person name="Crous P."/>
            <person name="Grigoriev I."/>
        </authorList>
    </citation>
    <scope>NUCLEOTIDE SEQUENCE</scope>
    <source>
        <strain evidence="1">CBS 207.26</strain>
    </source>
</reference>
<dbReference type="AlphaFoldDB" id="A0A6A6EH31"/>
<organism evidence="1 2">
    <name type="scientific">Zopfia rhizophila CBS 207.26</name>
    <dbReference type="NCBI Taxonomy" id="1314779"/>
    <lineage>
        <taxon>Eukaryota</taxon>
        <taxon>Fungi</taxon>
        <taxon>Dikarya</taxon>
        <taxon>Ascomycota</taxon>
        <taxon>Pezizomycotina</taxon>
        <taxon>Dothideomycetes</taxon>
        <taxon>Dothideomycetes incertae sedis</taxon>
        <taxon>Zopfiaceae</taxon>
        <taxon>Zopfia</taxon>
    </lineage>
</organism>
<gene>
    <name evidence="1" type="ORF">K469DRAFT_683246</name>
</gene>
<accession>A0A6A6EH31</accession>
<keyword evidence="2" id="KW-1185">Reference proteome</keyword>